<evidence type="ECO:0000313" key="2">
    <source>
        <dbReference type="EMBL" id="PKA46253.1"/>
    </source>
</evidence>
<dbReference type="PANTHER" id="PTHR44259:SF114">
    <property type="entry name" value="OS06G0707300 PROTEIN"/>
    <property type="match status" value="1"/>
</dbReference>
<dbReference type="Pfam" id="PF03478">
    <property type="entry name" value="Beta-prop_KIB1-4"/>
    <property type="match status" value="1"/>
</dbReference>
<feature type="domain" description="KIB1-4 beta-propeller" evidence="1">
    <location>
        <begin position="89"/>
        <end position="256"/>
    </location>
</feature>
<dbReference type="PANTHER" id="PTHR44259">
    <property type="entry name" value="OS07G0183000 PROTEIN-RELATED"/>
    <property type="match status" value="1"/>
</dbReference>
<name>A0A2H9ZSI8_9ASPA</name>
<keyword evidence="3" id="KW-1185">Reference proteome</keyword>
<protein>
    <recommendedName>
        <fullName evidence="1">KIB1-4 beta-propeller domain-containing protein</fullName>
    </recommendedName>
</protein>
<dbReference type="InterPro" id="IPR050942">
    <property type="entry name" value="F-box_BR-signaling"/>
</dbReference>
<evidence type="ECO:0000259" key="1">
    <source>
        <dbReference type="Pfam" id="PF03478"/>
    </source>
</evidence>
<organism evidence="2 3">
    <name type="scientific">Apostasia shenzhenica</name>
    <dbReference type="NCBI Taxonomy" id="1088818"/>
    <lineage>
        <taxon>Eukaryota</taxon>
        <taxon>Viridiplantae</taxon>
        <taxon>Streptophyta</taxon>
        <taxon>Embryophyta</taxon>
        <taxon>Tracheophyta</taxon>
        <taxon>Spermatophyta</taxon>
        <taxon>Magnoliopsida</taxon>
        <taxon>Liliopsida</taxon>
        <taxon>Asparagales</taxon>
        <taxon>Orchidaceae</taxon>
        <taxon>Apostasioideae</taxon>
        <taxon>Apostasia</taxon>
    </lineage>
</organism>
<accession>A0A2H9ZSI8</accession>
<evidence type="ECO:0000313" key="3">
    <source>
        <dbReference type="Proteomes" id="UP000236161"/>
    </source>
</evidence>
<dbReference type="OrthoDB" id="616378at2759"/>
<dbReference type="AlphaFoldDB" id="A0A2H9ZSI8"/>
<dbReference type="EMBL" id="KZ454389">
    <property type="protein sequence ID" value="PKA46253.1"/>
    <property type="molecule type" value="Genomic_DNA"/>
</dbReference>
<dbReference type="Proteomes" id="UP000236161">
    <property type="component" value="Unassembled WGS sequence"/>
</dbReference>
<sequence>MEEAPSIATAPGDADGVGGDGRRWLKLPDLALHSIAMRLRGPAEFLAFCGVCRAWRSADSRTIAASFFSSMPPLVLLFPRSCPSVAASFYSLADDAIYNAPSFPGFDGLAFFGQSNGYLIGLDSTTGTIPSIANPLTGSRIDLPAVRNPVFTFAILTAPLTSPNCRLMLCRMGSLSYCPVGGSEWILHFFPSFRDAIFFRGRLYLTHLVEADLFNPMRVRVVEYDLEARIKREIFYGRSGLLVESSEEELLLVHKEQGVLVGVKLLPRTEGDMANDGVNWPGPGERTLFLSWQRSDMSSSCLMADKTGRIRKKYTIHPTSPFWSNYFVWSQVRSNGFYVYVDSHGRVEVSKLRPGWLPMNSLMDGTI</sequence>
<dbReference type="InterPro" id="IPR005174">
    <property type="entry name" value="KIB1-4_b-propeller"/>
</dbReference>
<proteinExistence type="predicted"/>
<gene>
    <name evidence="2" type="ORF">AXF42_Ash020004</name>
</gene>
<reference evidence="2 3" key="1">
    <citation type="journal article" date="2017" name="Nature">
        <title>The Apostasia genome and the evolution of orchids.</title>
        <authorList>
            <person name="Zhang G.Q."/>
            <person name="Liu K.W."/>
            <person name="Li Z."/>
            <person name="Lohaus R."/>
            <person name="Hsiao Y.Y."/>
            <person name="Niu S.C."/>
            <person name="Wang J.Y."/>
            <person name="Lin Y.C."/>
            <person name="Xu Q."/>
            <person name="Chen L.J."/>
            <person name="Yoshida K."/>
            <person name="Fujiwara S."/>
            <person name="Wang Z.W."/>
            <person name="Zhang Y.Q."/>
            <person name="Mitsuda N."/>
            <person name="Wang M."/>
            <person name="Liu G.H."/>
            <person name="Pecoraro L."/>
            <person name="Huang H.X."/>
            <person name="Xiao X.J."/>
            <person name="Lin M."/>
            <person name="Wu X.Y."/>
            <person name="Wu W.L."/>
            <person name="Chen Y.Y."/>
            <person name="Chang S.B."/>
            <person name="Sakamoto S."/>
            <person name="Ohme-Takagi M."/>
            <person name="Yagi M."/>
            <person name="Zeng S.J."/>
            <person name="Shen C.Y."/>
            <person name="Yeh C.M."/>
            <person name="Luo Y.B."/>
            <person name="Tsai W.C."/>
            <person name="Van de Peer Y."/>
            <person name="Liu Z.J."/>
        </authorList>
    </citation>
    <scope>NUCLEOTIDE SEQUENCE [LARGE SCALE GENOMIC DNA]</scope>
    <source>
        <strain evidence="3">cv. Shenzhen</strain>
        <tissue evidence="2">Stem</tissue>
    </source>
</reference>